<evidence type="ECO:0000313" key="10">
    <source>
        <dbReference type="Proteomes" id="UP001235939"/>
    </source>
</evidence>
<comment type="similarity">
    <text evidence="1">Belongs to the DMRT family.</text>
</comment>
<dbReference type="PANTHER" id="PTHR12322:SF118">
    <property type="entry name" value="DM DOMAIN-CONTAINING PROTEIN"/>
    <property type="match status" value="1"/>
</dbReference>
<feature type="domain" description="DM" evidence="8">
    <location>
        <begin position="44"/>
        <end position="91"/>
    </location>
</feature>
<keyword evidence="4 6" id="KW-0238">DNA-binding</keyword>
<feature type="DNA-binding region" description="DM" evidence="6">
    <location>
        <begin position="44"/>
        <end position="91"/>
    </location>
</feature>
<keyword evidence="2 6" id="KW-0479">Metal-binding</keyword>
<dbReference type="Pfam" id="PF03474">
    <property type="entry name" value="DMA"/>
    <property type="match status" value="1"/>
</dbReference>
<evidence type="ECO:0000256" key="4">
    <source>
        <dbReference type="ARBA" id="ARBA00023125"/>
    </source>
</evidence>
<dbReference type="InterPro" id="IPR026607">
    <property type="entry name" value="DMRT"/>
</dbReference>
<dbReference type="InterPro" id="IPR001275">
    <property type="entry name" value="DM_DNA-bd"/>
</dbReference>
<evidence type="ECO:0000313" key="9">
    <source>
        <dbReference type="EMBL" id="UYV74200.1"/>
    </source>
</evidence>
<evidence type="ECO:0000256" key="2">
    <source>
        <dbReference type="ARBA" id="ARBA00022723"/>
    </source>
</evidence>
<evidence type="ECO:0000259" key="8">
    <source>
        <dbReference type="PROSITE" id="PS50809"/>
    </source>
</evidence>
<dbReference type="InterPro" id="IPR036407">
    <property type="entry name" value="DM_DNA-bd_sf"/>
</dbReference>
<keyword evidence="5 6" id="KW-0539">Nucleus</keyword>
<evidence type="ECO:0000256" key="1">
    <source>
        <dbReference type="ARBA" id="ARBA00006834"/>
    </source>
</evidence>
<feature type="region of interest" description="Disordered" evidence="7">
    <location>
        <begin position="224"/>
        <end position="256"/>
    </location>
</feature>
<dbReference type="Pfam" id="PF00751">
    <property type="entry name" value="DM"/>
    <property type="match status" value="1"/>
</dbReference>
<dbReference type="Proteomes" id="UP001235939">
    <property type="component" value="Chromosome 11"/>
</dbReference>
<dbReference type="SMART" id="SM00301">
    <property type="entry name" value="DM"/>
    <property type="match status" value="1"/>
</dbReference>
<accession>A0ABY6KZ92</accession>
<dbReference type="PROSITE" id="PS40000">
    <property type="entry name" value="DM_1"/>
    <property type="match status" value="1"/>
</dbReference>
<evidence type="ECO:0000256" key="6">
    <source>
        <dbReference type="PROSITE-ProRule" id="PRU00070"/>
    </source>
</evidence>
<reference evidence="9 10" key="1">
    <citation type="submission" date="2022-01" db="EMBL/GenBank/DDBJ databases">
        <title>A chromosomal length assembly of Cordylochernes scorpioides.</title>
        <authorList>
            <person name="Zeh D."/>
            <person name="Zeh J."/>
        </authorList>
    </citation>
    <scope>NUCLEOTIDE SEQUENCE [LARGE SCALE GENOMIC DNA]</scope>
    <source>
        <strain evidence="9">IN4F17</strain>
        <tissue evidence="9">Whole Body</tissue>
    </source>
</reference>
<feature type="compositionally biased region" description="Pro residues" evidence="7">
    <location>
        <begin position="238"/>
        <end position="248"/>
    </location>
</feature>
<evidence type="ECO:0000256" key="5">
    <source>
        <dbReference type="ARBA" id="ARBA00023242"/>
    </source>
</evidence>
<keyword evidence="3 6" id="KW-0862">Zinc</keyword>
<dbReference type="Gene3D" id="4.10.1040.10">
    <property type="entry name" value="DM DNA-binding domain"/>
    <property type="match status" value="1"/>
</dbReference>
<evidence type="ECO:0000256" key="7">
    <source>
        <dbReference type="SAM" id="MobiDB-lite"/>
    </source>
</evidence>
<organism evidence="9 10">
    <name type="scientific">Cordylochernes scorpioides</name>
    <dbReference type="NCBI Taxonomy" id="51811"/>
    <lineage>
        <taxon>Eukaryota</taxon>
        <taxon>Metazoa</taxon>
        <taxon>Ecdysozoa</taxon>
        <taxon>Arthropoda</taxon>
        <taxon>Chelicerata</taxon>
        <taxon>Arachnida</taxon>
        <taxon>Pseudoscorpiones</taxon>
        <taxon>Cheliferoidea</taxon>
        <taxon>Chernetidae</taxon>
        <taxon>Cordylochernes</taxon>
    </lineage>
</organism>
<feature type="region of interest" description="Disordered" evidence="7">
    <location>
        <begin position="317"/>
        <end position="351"/>
    </location>
</feature>
<protein>
    <recommendedName>
        <fullName evidence="8">DM domain-containing protein</fullName>
    </recommendedName>
</protein>
<dbReference type="SUPFAM" id="SSF82927">
    <property type="entry name" value="Cysteine-rich DNA binding domain, (DM domain)"/>
    <property type="match status" value="1"/>
</dbReference>
<sequence>MNALHHHHHQPPASMVTSRGLRGGGSGDLTRPPMVPGGVRKPKCARCRNHGVISWLKGHKRYCNFAKCTCPKCNLIAERQRIMAAQVALKRQQAHEDAIAMGIRAVTGGGALLSYQPPTSPGINPGSPSRDGLQSRSSPQQGTSLSDTHSDNENVSIIDPASSSPSPPRPPSASTPADFRPGRLSYSVILRRLFPDQNPKMLDLVLQGSSGDLAKAIEHFISAKDSQALRQRRSSSPTSPPLPPPPPALFSSGGRSAFTPLLRPPRELSQSLMNGDPFFGGPFYPRLPLDTFPLHSYLAAPYPPFAPCTTPGCLRCPPPPPKLLPPEIPNSPQEAVDLSDRSDRWNIPKNS</sequence>
<feature type="compositionally biased region" description="Pro residues" evidence="7">
    <location>
        <begin position="317"/>
        <end position="329"/>
    </location>
</feature>
<feature type="compositionally biased region" description="Polar residues" evidence="7">
    <location>
        <begin position="132"/>
        <end position="147"/>
    </location>
</feature>
<dbReference type="EMBL" id="CP092873">
    <property type="protein sequence ID" value="UYV74200.1"/>
    <property type="molecule type" value="Genomic_DNA"/>
</dbReference>
<evidence type="ECO:0000256" key="3">
    <source>
        <dbReference type="ARBA" id="ARBA00022833"/>
    </source>
</evidence>
<dbReference type="PROSITE" id="PS50809">
    <property type="entry name" value="DM_2"/>
    <property type="match status" value="1"/>
</dbReference>
<feature type="region of interest" description="Disordered" evidence="7">
    <location>
        <begin position="1"/>
        <end position="37"/>
    </location>
</feature>
<comment type="subcellular location">
    <subcellularLocation>
        <location evidence="6">Nucleus</location>
    </subcellularLocation>
</comment>
<proteinExistence type="inferred from homology"/>
<feature type="compositionally biased region" description="Basic residues" evidence="7">
    <location>
        <begin position="1"/>
        <end position="10"/>
    </location>
</feature>
<dbReference type="PANTHER" id="PTHR12322">
    <property type="entry name" value="DOUBLESEX AND MAB-3 RELATED TRANSCRIPTION FACTOR DMRT"/>
    <property type="match status" value="1"/>
</dbReference>
<feature type="region of interest" description="Disordered" evidence="7">
    <location>
        <begin position="112"/>
        <end position="180"/>
    </location>
</feature>
<dbReference type="InterPro" id="IPR005173">
    <property type="entry name" value="DMA"/>
</dbReference>
<keyword evidence="10" id="KW-1185">Reference proteome</keyword>
<feature type="compositionally biased region" description="Basic and acidic residues" evidence="7">
    <location>
        <begin position="338"/>
        <end position="351"/>
    </location>
</feature>
<name>A0ABY6KZ92_9ARAC</name>
<gene>
    <name evidence="9" type="ORF">LAZ67_11002410</name>
</gene>